<reference evidence="2 5" key="2">
    <citation type="submission" date="2019-10" db="EMBL/GenBank/DDBJ databases">
        <title>Prolixibacter strains distinguished by the presence of nitrate reductase genes were adept at nitrate-dependent anaerobic corrosion of metallic iron and carbon steel.</title>
        <authorList>
            <person name="Iino T."/>
            <person name="Shono N."/>
            <person name="Ito K."/>
            <person name="Nakamura R."/>
            <person name="Sueoka K."/>
            <person name="Harayama S."/>
            <person name="Ohkuma M."/>
        </authorList>
    </citation>
    <scope>NUCLEOTIDE SEQUENCE [LARGE SCALE GENOMIC DNA]</scope>
    <source>
        <strain evidence="2 5">MIC1-1</strain>
    </source>
</reference>
<dbReference type="RefSeq" id="WP_106541089.1">
    <property type="nucleotide sequence ID" value="NZ_BLAU01000001.1"/>
</dbReference>
<dbReference type="EMBL" id="PYGC01000002">
    <property type="protein sequence ID" value="PSK84494.1"/>
    <property type="molecule type" value="Genomic_DNA"/>
</dbReference>
<evidence type="ECO:0000313" key="3">
    <source>
        <dbReference type="EMBL" id="PSK84494.1"/>
    </source>
</evidence>
<dbReference type="EMBL" id="BLAU01000001">
    <property type="protein sequence ID" value="GET20666.1"/>
    <property type="molecule type" value="Genomic_DNA"/>
</dbReference>
<keyword evidence="1" id="KW-1133">Transmembrane helix</keyword>
<dbReference type="Proteomes" id="UP000396862">
    <property type="component" value="Unassembled WGS sequence"/>
</dbReference>
<keyword evidence="5" id="KW-1185">Reference proteome</keyword>
<keyword evidence="1" id="KW-0812">Transmembrane</keyword>
<sequence>MEEAYQILQYLPNRFKQRDEQEYIEFLWDAFESNYQNEKFQFAFIAYHMLFMSFVYFTIWQIKSVRADDFDKIKLGFHNNLGNAQNPFGFSIENESKVFNLLKYLCNSHSDVESLIGQYKRLVKERNDIAHASGNMPFRTESYLQSRLNDIIRYVAEIQEFSKPVIEECFTKFLIESQDEEERQYSIIEEQIKEVLIHEHYLSQKDLEICMDYDITSLSDQEKYPEIERIFETLRNEYAEQTA</sequence>
<feature type="transmembrane region" description="Helical" evidence="1">
    <location>
        <begin position="40"/>
        <end position="59"/>
    </location>
</feature>
<protein>
    <recommendedName>
        <fullName evidence="6">RiboL-PSP-HEPN domain-containing protein</fullName>
    </recommendedName>
</protein>
<gene>
    <name evidence="3" type="ORF">CLV93_102282</name>
    <name evidence="2" type="ORF">JCM18694_09120</name>
</gene>
<evidence type="ECO:0000313" key="5">
    <source>
        <dbReference type="Proteomes" id="UP000396862"/>
    </source>
</evidence>
<keyword evidence="1" id="KW-0472">Membrane</keyword>
<dbReference type="Proteomes" id="UP000240621">
    <property type="component" value="Unassembled WGS sequence"/>
</dbReference>
<dbReference type="AlphaFoldDB" id="A0A2P8CHP3"/>
<evidence type="ECO:0000313" key="4">
    <source>
        <dbReference type="Proteomes" id="UP000240621"/>
    </source>
</evidence>
<reference evidence="3 4" key="1">
    <citation type="submission" date="2018-03" db="EMBL/GenBank/DDBJ databases">
        <title>Genomic Encyclopedia of Archaeal and Bacterial Type Strains, Phase II (KMG-II): from individual species to whole genera.</title>
        <authorList>
            <person name="Goeker M."/>
        </authorList>
    </citation>
    <scope>NUCLEOTIDE SEQUENCE [LARGE SCALE GENOMIC DNA]</scope>
    <source>
        <strain evidence="3 4">DSM 27267</strain>
    </source>
</reference>
<evidence type="ECO:0000313" key="2">
    <source>
        <dbReference type="EMBL" id="GET20666.1"/>
    </source>
</evidence>
<dbReference type="OrthoDB" id="7824426at2"/>
<evidence type="ECO:0000256" key="1">
    <source>
        <dbReference type="SAM" id="Phobius"/>
    </source>
</evidence>
<comment type="caution">
    <text evidence="3">The sequence shown here is derived from an EMBL/GenBank/DDBJ whole genome shotgun (WGS) entry which is preliminary data.</text>
</comment>
<proteinExistence type="predicted"/>
<accession>A0A2P8CHP3</accession>
<name>A0A2P8CHP3_9BACT</name>
<evidence type="ECO:0008006" key="6">
    <source>
        <dbReference type="Google" id="ProtNLM"/>
    </source>
</evidence>
<organism evidence="3 4">
    <name type="scientific">Prolixibacter denitrificans</name>
    <dbReference type="NCBI Taxonomy" id="1541063"/>
    <lineage>
        <taxon>Bacteria</taxon>
        <taxon>Pseudomonadati</taxon>
        <taxon>Bacteroidota</taxon>
        <taxon>Bacteroidia</taxon>
        <taxon>Marinilabiliales</taxon>
        <taxon>Prolixibacteraceae</taxon>
        <taxon>Prolixibacter</taxon>
    </lineage>
</organism>